<dbReference type="PANTHER" id="PTHR47019:SF1">
    <property type="entry name" value="LIPID II FLIPPASE MURJ"/>
    <property type="match status" value="1"/>
</dbReference>
<dbReference type="GO" id="GO:0034204">
    <property type="term" value="P:lipid translocation"/>
    <property type="evidence" value="ECO:0007669"/>
    <property type="project" value="TreeGrafter"/>
</dbReference>
<evidence type="ECO:0000313" key="11">
    <source>
        <dbReference type="EMBL" id="ORA36644.1"/>
    </source>
</evidence>
<dbReference type="GO" id="GO:0015648">
    <property type="term" value="F:lipid-linked peptidoglycan transporter activity"/>
    <property type="evidence" value="ECO:0007669"/>
    <property type="project" value="TreeGrafter"/>
</dbReference>
<organism evidence="11 12">
    <name type="scientific">Mycobacterium branderi</name>
    <dbReference type="NCBI Taxonomy" id="43348"/>
    <lineage>
        <taxon>Bacteria</taxon>
        <taxon>Bacillati</taxon>
        <taxon>Actinomycetota</taxon>
        <taxon>Actinomycetes</taxon>
        <taxon>Mycobacteriales</taxon>
        <taxon>Mycobacteriaceae</taxon>
        <taxon>Mycobacterium</taxon>
    </lineage>
</organism>
<dbReference type="RefSeq" id="WP_179966370.1">
    <property type="nucleotide sequence ID" value="NZ_AP022606.1"/>
</dbReference>
<dbReference type="GO" id="GO:0008360">
    <property type="term" value="P:regulation of cell shape"/>
    <property type="evidence" value="ECO:0007669"/>
    <property type="project" value="UniProtKB-KW"/>
</dbReference>
<feature type="region of interest" description="Disordered" evidence="8">
    <location>
        <begin position="1"/>
        <end position="21"/>
    </location>
</feature>
<keyword evidence="13" id="KW-1185">Reference proteome</keyword>
<name>A0A7I7W2R7_9MYCO</name>
<evidence type="ECO:0000313" key="12">
    <source>
        <dbReference type="Proteomes" id="UP000192441"/>
    </source>
</evidence>
<dbReference type="EMBL" id="AP022606">
    <property type="protein sequence ID" value="BBZ11410.1"/>
    <property type="molecule type" value="Genomic_DNA"/>
</dbReference>
<dbReference type="InterPro" id="IPR051050">
    <property type="entry name" value="Lipid_II_flippase_MurJ/MviN"/>
</dbReference>
<evidence type="ECO:0000256" key="6">
    <source>
        <dbReference type="ARBA" id="ARBA00022989"/>
    </source>
</evidence>
<feature type="transmembrane region" description="Helical" evidence="9">
    <location>
        <begin position="226"/>
        <end position="249"/>
    </location>
</feature>
<gene>
    <name evidence="10" type="primary">mviN</name>
    <name evidence="11" type="ORF">BST20_15145</name>
    <name evidence="10" type="ORF">MBRA_16050</name>
</gene>
<evidence type="ECO:0000256" key="4">
    <source>
        <dbReference type="ARBA" id="ARBA00022960"/>
    </source>
</evidence>
<feature type="compositionally biased region" description="Polar residues" evidence="8">
    <location>
        <begin position="633"/>
        <end position="653"/>
    </location>
</feature>
<evidence type="ECO:0000256" key="2">
    <source>
        <dbReference type="ARBA" id="ARBA00022475"/>
    </source>
</evidence>
<feature type="region of interest" description="Disordered" evidence="8">
    <location>
        <begin position="953"/>
        <end position="975"/>
    </location>
</feature>
<keyword evidence="4" id="KW-0133">Cell shape</keyword>
<dbReference type="Proteomes" id="UP000192441">
    <property type="component" value="Unassembled WGS sequence"/>
</dbReference>
<dbReference type="CDD" id="cd13973">
    <property type="entry name" value="PK_MviN-like"/>
    <property type="match status" value="1"/>
</dbReference>
<dbReference type="EMBL" id="MVHM01000009">
    <property type="protein sequence ID" value="ORA36644.1"/>
    <property type="molecule type" value="Genomic_DNA"/>
</dbReference>
<feature type="transmembrane region" description="Helical" evidence="9">
    <location>
        <begin position="82"/>
        <end position="101"/>
    </location>
</feature>
<feature type="transmembrane region" description="Helical" evidence="9">
    <location>
        <begin position="121"/>
        <end position="141"/>
    </location>
</feature>
<dbReference type="Gene3D" id="3.30.200.20">
    <property type="entry name" value="Phosphorylase Kinase, domain 1"/>
    <property type="match status" value="1"/>
</dbReference>
<dbReference type="Pfam" id="PF03023">
    <property type="entry name" value="MurJ"/>
    <property type="match status" value="1"/>
</dbReference>
<comment type="subcellular location">
    <subcellularLocation>
        <location evidence="1">Cell membrane</location>
        <topology evidence="1">Multi-pass membrane protein</topology>
    </subcellularLocation>
</comment>
<evidence type="ECO:0000256" key="3">
    <source>
        <dbReference type="ARBA" id="ARBA00022692"/>
    </source>
</evidence>
<evidence type="ECO:0000313" key="13">
    <source>
        <dbReference type="Proteomes" id="UP000467379"/>
    </source>
</evidence>
<feature type="region of interest" description="Disordered" evidence="8">
    <location>
        <begin position="597"/>
        <end position="698"/>
    </location>
</feature>
<dbReference type="PANTHER" id="PTHR47019">
    <property type="entry name" value="LIPID II FLIPPASE MURJ"/>
    <property type="match status" value="1"/>
</dbReference>
<dbReference type="Gene3D" id="1.10.510.10">
    <property type="entry name" value="Transferase(Phosphotransferase) domain 1"/>
    <property type="match status" value="1"/>
</dbReference>
<feature type="transmembrane region" description="Helical" evidence="9">
    <location>
        <begin position="985"/>
        <end position="1011"/>
    </location>
</feature>
<reference evidence="10" key="3">
    <citation type="submission" date="2020-02" db="EMBL/GenBank/DDBJ databases">
        <authorList>
            <person name="Matsumoto Y."/>
            <person name="Kinjo T."/>
            <person name="Motooka D."/>
            <person name="Nabeya D."/>
            <person name="Jung N."/>
            <person name="Uechi K."/>
            <person name="Horii T."/>
            <person name="Iida T."/>
            <person name="Fujita J."/>
            <person name="Nakamura S."/>
        </authorList>
    </citation>
    <scope>NUCLEOTIDE SEQUENCE</scope>
    <source>
        <strain evidence="10">JCM 12687</strain>
    </source>
</reference>
<dbReference type="InterPro" id="IPR004268">
    <property type="entry name" value="MurJ"/>
</dbReference>
<protein>
    <submittedName>
        <fullName evidence="11">Murein biosynthesis integral membrane protein MurJ</fullName>
    </submittedName>
    <submittedName>
        <fullName evidence="10">Peptidoglycan biosynthesis protein MviN</fullName>
    </submittedName>
</protein>
<evidence type="ECO:0000256" key="5">
    <source>
        <dbReference type="ARBA" id="ARBA00022984"/>
    </source>
</evidence>
<dbReference type="CDD" id="cd13123">
    <property type="entry name" value="MATE_MurJ_like"/>
    <property type="match status" value="1"/>
</dbReference>
<evidence type="ECO:0000256" key="8">
    <source>
        <dbReference type="SAM" id="MobiDB-lite"/>
    </source>
</evidence>
<feature type="transmembrane region" description="Helical" evidence="9">
    <location>
        <begin position="58"/>
        <end position="76"/>
    </location>
</feature>
<keyword evidence="2" id="KW-1003">Cell membrane</keyword>
<proteinExistence type="predicted"/>
<feature type="transmembrane region" description="Helical" evidence="9">
    <location>
        <begin position="420"/>
        <end position="444"/>
    </location>
</feature>
<keyword evidence="3 9" id="KW-0812">Transmembrane</keyword>
<evidence type="ECO:0000256" key="7">
    <source>
        <dbReference type="ARBA" id="ARBA00023136"/>
    </source>
</evidence>
<dbReference type="Proteomes" id="UP000467379">
    <property type="component" value="Chromosome"/>
</dbReference>
<feature type="transmembrane region" description="Helical" evidence="9">
    <location>
        <begin position="361"/>
        <end position="381"/>
    </location>
</feature>
<feature type="transmembrane region" description="Helical" evidence="9">
    <location>
        <begin position="161"/>
        <end position="182"/>
    </location>
</feature>
<dbReference type="AlphaFoldDB" id="A0A7I7W2R7"/>
<keyword evidence="6 9" id="KW-1133">Transmembrane helix</keyword>
<reference evidence="10 13" key="2">
    <citation type="journal article" date="2019" name="Emerg. Microbes Infect.">
        <title>Comprehensive subspecies identification of 175 nontuberculous mycobacteria species based on 7547 genomic profiles.</title>
        <authorList>
            <person name="Matsumoto Y."/>
            <person name="Kinjo T."/>
            <person name="Motooka D."/>
            <person name="Nabeya D."/>
            <person name="Jung N."/>
            <person name="Uechi K."/>
            <person name="Horii T."/>
            <person name="Iida T."/>
            <person name="Fujita J."/>
            <person name="Nakamura S."/>
        </authorList>
    </citation>
    <scope>NUCLEOTIDE SEQUENCE [LARGE SCALE GENOMIC DNA]</scope>
    <source>
        <strain evidence="10 13">JCM 12687</strain>
    </source>
</reference>
<feature type="region of interest" description="Disordered" evidence="8">
    <location>
        <begin position="1021"/>
        <end position="1075"/>
    </location>
</feature>
<feature type="transmembrane region" description="Helical" evidence="9">
    <location>
        <begin position="194"/>
        <end position="214"/>
    </location>
</feature>
<evidence type="ECO:0000256" key="1">
    <source>
        <dbReference type="ARBA" id="ARBA00004651"/>
    </source>
</evidence>
<feature type="transmembrane region" description="Helical" evidence="9">
    <location>
        <begin position="450"/>
        <end position="473"/>
    </location>
</feature>
<accession>A0A7I7W2R7</accession>
<dbReference type="PRINTS" id="PR01806">
    <property type="entry name" value="VIRFACTRMVIN"/>
</dbReference>
<dbReference type="NCBIfam" id="TIGR01695">
    <property type="entry name" value="murJ_mviN"/>
    <property type="match status" value="1"/>
</dbReference>
<evidence type="ECO:0000313" key="10">
    <source>
        <dbReference type="EMBL" id="BBZ11410.1"/>
    </source>
</evidence>
<sequence length="1192" mass="123832">MSSAGRRVPLSARLSSPTPLEATAPQQRVELSDAALVSRSWGMAFATLVSRITGFARIVLLAAILGAALTSAFSVANQLPNQIAALVLEATFTAIFVPVLARAEQDDADGGQAFVRRLVTLATTLLLVTTLLSVAGAPLLVRLMLGASPQVNEPLTTAFAYLLLPQVIFYGLSSVFMAILNTRNVFGPPAWAPVVNNVVAIATLGVYLAVPGQLSVDPVKMGNAKLLVLGVGTTLGVVAQTAVLLVAIWRQHISLRPLWGIDQRLKRFGAMAAAMVLYVLISQLGFIIGNQIASTAAASGPAIYNYAWLVLQLPFGMIGVTVLTVVMPRLSRNAAADDTPAVLADLSLAARMTMITLIPTVAFMTVGGPAIGSALFAYGRFGEVDAGYLGAAIALSAFTLIPYALVLLQLRVFYAREQPWTPIVIIVVITTVKVAGSLLAPYVTADRELVAGYLGLANGLGFLAGAIVGYFLLRNALRPPSRHLIGAAETRTILVTIAASLLAGLVAHVVDRLLGLETLTAHGGGAGSLLRLFVLAVIMVPIMAAVMLRAQVPEAHAAAAAARRWLGGTGGKLAAGKAAAPDHLSGVGAVTYSEQRNSLAPGGYPVRGPIRRMPPERVAGTGMGKGPEVTDGPTHSTSSKPASETERSQQSADDFQPDIPPDAQVRTVSAPPPKDADDPLEFDAPREPAPGPSPREDLHLVPGASISGGRYRLLVFHGGRPGLQFWQALDTALDRQVALTFVDPDGTLPDDELREILSRTLRLSRIDKPGVARVLDVVHTGRGGLVVAEWIRGGSLQEVANTSPSAVGAARAMQTLAAAAEAAHHAGVALSIDHPSRVRVSIEGDVVLAFPATMPDATPDADIRGIGGALYALLVNRWPLPESGVRSGLAPAERDPSGHPVEPRLIDHEIPFQISAAASHAIQGDGGIRSAATLLNLLQQATAVADRTDLLAPIDETAPGAGRPGPFRRSGPEDDEVRLRRRRNVMIGVGAAVAVIVVALLVLATVLGRIFGDLGGGLDKDRLGLNAPSSSTTSTTGSPAASGSMVKPSKATVFSPEGEADNPGQAGQAIDGNPATAWATDTYTDAAPFPSFKNGVGLLLQLPKPTTVGTVTVDISSTGTKVQIRSSPTSSPAKLEDTTALTQPTALHPGHNSIPVNASAPTSNLLVWISTLGTTNGKSEADISEITVQAAS</sequence>
<feature type="transmembrane region" description="Helical" evidence="9">
    <location>
        <begin position="270"/>
        <end position="293"/>
    </location>
</feature>
<evidence type="ECO:0000256" key="9">
    <source>
        <dbReference type="SAM" id="Phobius"/>
    </source>
</evidence>
<dbReference type="GO" id="GO:0009252">
    <property type="term" value="P:peptidoglycan biosynthetic process"/>
    <property type="evidence" value="ECO:0007669"/>
    <property type="project" value="UniProtKB-KW"/>
</dbReference>
<feature type="compositionally biased region" description="Low complexity" evidence="8">
    <location>
        <begin position="1024"/>
        <end position="1044"/>
    </location>
</feature>
<feature type="transmembrane region" description="Helical" evidence="9">
    <location>
        <begin position="530"/>
        <end position="548"/>
    </location>
</feature>
<feature type="transmembrane region" description="Helical" evidence="9">
    <location>
        <begin position="387"/>
        <end position="408"/>
    </location>
</feature>
<reference evidence="11 12" key="1">
    <citation type="submission" date="2016-12" db="EMBL/GenBank/DDBJ databases">
        <title>The new phylogeny of genus Mycobacterium.</title>
        <authorList>
            <person name="Tortoli E."/>
            <person name="Trovato A."/>
            <person name="Cirillo D.M."/>
        </authorList>
    </citation>
    <scope>NUCLEOTIDE SEQUENCE [LARGE SCALE GENOMIC DNA]</scope>
    <source>
        <strain evidence="11 12">DSM 44624</strain>
    </source>
</reference>
<dbReference type="GO" id="GO:0005886">
    <property type="term" value="C:plasma membrane"/>
    <property type="evidence" value="ECO:0007669"/>
    <property type="project" value="UniProtKB-SubCell"/>
</dbReference>
<keyword evidence="7 9" id="KW-0472">Membrane</keyword>
<feature type="transmembrane region" description="Helical" evidence="9">
    <location>
        <begin position="305"/>
        <end position="326"/>
    </location>
</feature>
<keyword evidence="5" id="KW-0573">Peptidoglycan synthesis</keyword>
<feature type="transmembrane region" description="Helical" evidence="9">
    <location>
        <begin position="493"/>
        <end position="510"/>
    </location>
</feature>